<dbReference type="Pfam" id="PF00089">
    <property type="entry name" value="Trypsin"/>
    <property type="match status" value="1"/>
</dbReference>
<dbReference type="PANTHER" id="PTHR24252">
    <property type="entry name" value="ACROSIN-RELATED"/>
    <property type="match status" value="1"/>
</dbReference>
<dbReference type="EMBL" id="CAJOBI010004479">
    <property type="protein sequence ID" value="CAF4003053.1"/>
    <property type="molecule type" value="Genomic_DNA"/>
</dbReference>
<dbReference type="Gene3D" id="2.40.10.10">
    <property type="entry name" value="Trypsin-like serine proteases"/>
    <property type="match status" value="1"/>
</dbReference>
<evidence type="ECO:0000313" key="4">
    <source>
        <dbReference type="EMBL" id="CAF1087922.1"/>
    </source>
</evidence>
<dbReference type="Proteomes" id="UP000676336">
    <property type="component" value="Unassembled WGS sequence"/>
</dbReference>
<dbReference type="InterPro" id="IPR043504">
    <property type="entry name" value="Peptidase_S1_PA_chymotrypsin"/>
</dbReference>
<dbReference type="Proteomes" id="UP000681967">
    <property type="component" value="Unassembled WGS sequence"/>
</dbReference>
<evidence type="ECO:0000313" key="7">
    <source>
        <dbReference type="EMBL" id="CAF3894439.1"/>
    </source>
</evidence>
<gene>
    <name evidence="7" type="ORF">BYL167_LOCUS8136</name>
    <name evidence="4" type="ORF">CJN711_LOCUS6521</name>
    <name evidence="8" type="ORF">GIL414_LOCUS8757</name>
    <name evidence="5" type="ORF">KQP761_LOCUS30117</name>
    <name evidence="6" type="ORF">MBJ925_LOCUS29241</name>
    <name evidence="9" type="ORF">SMN809_LOCUS12044</name>
</gene>
<dbReference type="EMBL" id="CAJOBH010002197">
    <property type="protein sequence ID" value="CAF3894439.1"/>
    <property type="molecule type" value="Genomic_DNA"/>
</dbReference>
<dbReference type="PROSITE" id="PS00134">
    <property type="entry name" value="TRYPSIN_HIS"/>
    <property type="match status" value="1"/>
</dbReference>
<dbReference type="PROSITE" id="PS50240">
    <property type="entry name" value="TRYPSIN_DOM"/>
    <property type="match status" value="1"/>
</dbReference>
<keyword evidence="2" id="KW-0732">Signal</keyword>
<proteinExistence type="predicted"/>
<dbReference type="Proteomes" id="UP000681720">
    <property type="component" value="Unassembled WGS sequence"/>
</dbReference>
<name>A0A816WXP5_9BILA</name>
<dbReference type="EMBL" id="CAJNOV010002061">
    <property type="protein sequence ID" value="CAF1087922.1"/>
    <property type="molecule type" value="Genomic_DNA"/>
</dbReference>
<keyword evidence="1" id="KW-1015">Disulfide bond</keyword>
<feature type="chain" id="PRO_5035610736" description="Peptidase S1 domain-containing protein" evidence="2">
    <location>
        <begin position="20"/>
        <end position="111"/>
    </location>
</feature>
<evidence type="ECO:0000313" key="6">
    <source>
        <dbReference type="EMBL" id="CAF2139481.1"/>
    </source>
</evidence>
<comment type="caution">
    <text evidence="6">The sequence shown here is derived from an EMBL/GenBank/DDBJ whole genome shotgun (WGS) entry which is preliminary data.</text>
</comment>
<protein>
    <recommendedName>
        <fullName evidence="3">Peptidase S1 domain-containing protein</fullName>
    </recommendedName>
</protein>
<evidence type="ECO:0000313" key="10">
    <source>
        <dbReference type="Proteomes" id="UP000663824"/>
    </source>
</evidence>
<evidence type="ECO:0000259" key="3">
    <source>
        <dbReference type="PROSITE" id="PS50240"/>
    </source>
</evidence>
<dbReference type="GO" id="GO:0006508">
    <property type="term" value="P:proteolysis"/>
    <property type="evidence" value="ECO:0007669"/>
    <property type="project" value="InterPro"/>
</dbReference>
<dbReference type="Proteomes" id="UP000663855">
    <property type="component" value="Unassembled WGS sequence"/>
</dbReference>
<feature type="signal peptide" evidence="2">
    <location>
        <begin position="1"/>
        <end position="19"/>
    </location>
</feature>
<dbReference type="GO" id="GO:0004252">
    <property type="term" value="F:serine-type endopeptidase activity"/>
    <property type="evidence" value="ECO:0007669"/>
    <property type="project" value="InterPro"/>
</dbReference>
<reference evidence="6" key="1">
    <citation type="submission" date="2021-02" db="EMBL/GenBank/DDBJ databases">
        <authorList>
            <person name="Nowell W R."/>
        </authorList>
    </citation>
    <scope>NUCLEOTIDE SEQUENCE</scope>
</reference>
<dbReference type="OrthoDB" id="10059102at2759"/>
<sequence>MLSSSWILTAAHCVSGVSASHVNVYAGSNTRFSGQSRVAISITVHPSYFSSTKLNDIVLIQFGTPLAMSSSSISAICIPAVSSTTLTAGEWPSSGLYVKYIIVFSLHFIYQ</sequence>
<dbReference type="InterPro" id="IPR009003">
    <property type="entry name" value="Peptidase_S1_PA"/>
</dbReference>
<accession>A0A816WXP5</accession>
<dbReference type="EMBL" id="CAJOBJ010002885">
    <property type="protein sequence ID" value="CAF3944377.1"/>
    <property type="molecule type" value="Genomic_DNA"/>
</dbReference>
<dbReference type="EMBL" id="CAJNRE010015632">
    <property type="protein sequence ID" value="CAF2139481.1"/>
    <property type="molecule type" value="Genomic_DNA"/>
</dbReference>
<evidence type="ECO:0000313" key="5">
    <source>
        <dbReference type="EMBL" id="CAF1651676.1"/>
    </source>
</evidence>
<evidence type="ECO:0000256" key="1">
    <source>
        <dbReference type="ARBA" id="ARBA00023157"/>
    </source>
</evidence>
<dbReference type="PANTHER" id="PTHR24252:SF30">
    <property type="entry name" value="TRANSMEMBRANE SERINE PROTEASE 2"/>
    <property type="match status" value="1"/>
</dbReference>
<dbReference type="SUPFAM" id="SSF50494">
    <property type="entry name" value="Trypsin-like serine proteases"/>
    <property type="match status" value="1"/>
</dbReference>
<evidence type="ECO:0000256" key="2">
    <source>
        <dbReference type="SAM" id="SignalP"/>
    </source>
</evidence>
<dbReference type="EMBL" id="CAJNOW010016668">
    <property type="protein sequence ID" value="CAF1651676.1"/>
    <property type="molecule type" value="Genomic_DNA"/>
</dbReference>
<dbReference type="InterPro" id="IPR018114">
    <property type="entry name" value="TRYPSIN_HIS"/>
</dbReference>
<evidence type="ECO:0000313" key="9">
    <source>
        <dbReference type="EMBL" id="CAF4003053.1"/>
    </source>
</evidence>
<dbReference type="AlphaFoldDB" id="A0A816WXP5"/>
<dbReference type="InterPro" id="IPR001254">
    <property type="entry name" value="Trypsin_dom"/>
</dbReference>
<organism evidence="6 10">
    <name type="scientific">Rotaria magnacalcarata</name>
    <dbReference type="NCBI Taxonomy" id="392030"/>
    <lineage>
        <taxon>Eukaryota</taxon>
        <taxon>Metazoa</taxon>
        <taxon>Spiralia</taxon>
        <taxon>Gnathifera</taxon>
        <taxon>Rotifera</taxon>
        <taxon>Eurotatoria</taxon>
        <taxon>Bdelloidea</taxon>
        <taxon>Philodinida</taxon>
        <taxon>Philodinidae</taxon>
        <taxon>Rotaria</taxon>
    </lineage>
</organism>
<feature type="domain" description="Peptidase S1" evidence="3">
    <location>
        <begin position="1"/>
        <end position="91"/>
    </location>
</feature>
<dbReference type="Proteomes" id="UP000663834">
    <property type="component" value="Unassembled WGS sequence"/>
</dbReference>
<evidence type="ECO:0000313" key="8">
    <source>
        <dbReference type="EMBL" id="CAF3944377.1"/>
    </source>
</evidence>
<dbReference type="Proteomes" id="UP000663824">
    <property type="component" value="Unassembled WGS sequence"/>
</dbReference>